<evidence type="ECO:0000256" key="3">
    <source>
        <dbReference type="HAMAP-Rule" id="MF_00528"/>
    </source>
</evidence>
<dbReference type="HAMAP" id="MF_00528">
    <property type="entry name" value="Maf"/>
    <property type="match status" value="1"/>
</dbReference>
<comment type="cofactor">
    <cofactor evidence="1 3">
        <name>a divalent metal cation</name>
        <dbReference type="ChEBI" id="CHEBI:60240"/>
    </cofactor>
</comment>
<reference evidence="4 5" key="1">
    <citation type="submission" date="2020-08" db="EMBL/GenBank/DDBJ databases">
        <title>Genome sequence of Erysipelothrix inopinata DSM 15511T.</title>
        <authorList>
            <person name="Hyun D.-W."/>
            <person name="Bae J.-W."/>
        </authorList>
    </citation>
    <scope>NUCLEOTIDE SEQUENCE [LARGE SCALE GENOMIC DNA]</scope>
    <source>
        <strain evidence="4 5">DSM 15511</strain>
    </source>
</reference>
<dbReference type="PANTHER" id="PTHR43213">
    <property type="entry name" value="BIFUNCTIONAL DTTP/UTP PYROPHOSPHATASE/METHYLTRANSFERASE PROTEIN-RELATED"/>
    <property type="match status" value="1"/>
</dbReference>
<protein>
    <recommendedName>
        <fullName evidence="3">dTTP/UTP pyrophosphatase</fullName>
        <shortName evidence="3">dTTPase/UTPase</shortName>
        <ecNumber evidence="3">3.6.1.9</ecNumber>
    </recommendedName>
    <alternativeName>
        <fullName evidence="3">Nucleoside triphosphate pyrophosphatase</fullName>
    </alternativeName>
    <alternativeName>
        <fullName evidence="3">Nucleotide pyrophosphatase</fullName>
        <shortName evidence="3">Nucleotide PPase</shortName>
    </alternativeName>
</protein>
<dbReference type="InterPro" id="IPR029001">
    <property type="entry name" value="ITPase-like_fam"/>
</dbReference>
<dbReference type="PIRSF" id="PIRSF006305">
    <property type="entry name" value="Maf"/>
    <property type="match status" value="1"/>
</dbReference>
<dbReference type="RefSeq" id="WP_187534210.1">
    <property type="nucleotide sequence ID" value="NZ_CBCSHU010000001.1"/>
</dbReference>
<dbReference type="NCBIfam" id="TIGR00172">
    <property type="entry name" value="maf"/>
    <property type="match status" value="1"/>
</dbReference>
<dbReference type="SUPFAM" id="SSF52972">
    <property type="entry name" value="ITPase-like"/>
    <property type="match status" value="1"/>
</dbReference>
<dbReference type="AlphaFoldDB" id="A0A7G9RZR7"/>
<feature type="site" description="Important for substrate specificity" evidence="3">
    <location>
        <position position="13"/>
    </location>
</feature>
<comment type="caution">
    <text evidence="3">Lacks conserved residue(s) required for the propagation of feature annotation.</text>
</comment>
<comment type="function">
    <text evidence="3">Nucleoside triphosphate pyrophosphatase that hydrolyzes dTTP and UTP. May have a dual role in cell division arrest and in preventing the incorporation of modified nucleotides into cellular nucleic acids.</text>
</comment>
<evidence type="ECO:0000256" key="2">
    <source>
        <dbReference type="ARBA" id="ARBA00022801"/>
    </source>
</evidence>
<feature type="site" description="Important for substrate specificity" evidence="3">
    <location>
        <position position="152"/>
    </location>
</feature>
<comment type="subcellular location">
    <subcellularLocation>
        <location evidence="3">Cytoplasm</location>
    </subcellularLocation>
</comment>
<comment type="similarity">
    <text evidence="3">Belongs to the Maf family. YhdE subfamily.</text>
</comment>
<feature type="site" description="Important for substrate specificity" evidence="3">
    <location>
        <position position="70"/>
    </location>
</feature>
<dbReference type="GO" id="GO:0047429">
    <property type="term" value="F:nucleoside triphosphate diphosphatase activity"/>
    <property type="evidence" value="ECO:0007669"/>
    <property type="project" value="UniProtKB-EC"/>
</dbReference>
<dbReference type="KEGG" id="eio:H9L01_01640"/>
<evidence type="ECO:0000313" key="4">
    <source>
        <dbReference type="EMBL" id="QNN61092.1"/>
    </source>
</evidence>
<organism evidence="4 5">
    <name type="scientific">Erysipelothrix inopinata</name>
    <dbReference type="NCBI Taxonomy" id="225084"/>
    <lineage>
        <taxon>Bacteria</taxon>
        <taxon>Bacillati</taxon>
        <taxon>Bacillota</taxon>
        <taxon>Erysipelotrichia</taxon>
        <taxon>Erysipelotrichales</taxon>
        <taxon>Erysipelotrichaceae</taxon>
        <taxon>Erysipelothrix</taxon>
    </lineage>
</organism>
<dbReference type="GO" id="GO:0005737">
    <property type="term" value="C:cytoplasm"/>
    <property type="evidence" value="ECO:0007669"/>
    <property type="project" value="UniProtKB-SubCell"/>
</dbReference>
<dbReference type="EC" id="3.6.1.9" evidence="3"/>
<sequence length="186" mass="20658">MLKKLVLASQSPRRRELLTYLGLPFSVVSPTSEEVMDLDLPIDARIEKLAYDKAMSVDLQDNTIVIGADTVVVIDGQVLGKPESEEDAISTLKKLSGRTHQVITGVSMRSVREHVTFSVKTDVKFYELSDEAIEAYVATREPLDKAGSYGIQGRGALLVESIVGDYYTVIGLPISRVNYELEHRNW</sequence>
<dbReference type="EMBL" id="CP060715">
    <property type="protein sequence ID" value="QNN61092.1"/>
    <property type="molecule type" value="Genomic_DNA"/>
</dbReference>
<evidence type="ECO:0000313" key="5">
    <source>
        <dbReference type="Proteomes" id="UP000515928"/>
    </source>
</evidence>
<dbReference type="PANTHER" id="PTHR43213:SF5">
    <property type="entry name" value="BIFUNCTIONAL DTTP_UTP PYROPHOSPHATASE_METHYLTRANSFERASE PROTEIN-RELATED"/>
    <property type="match status" value="1"/>
</dbReference>
<comment type="catalytic activity">
    <reaction evidence="3">
        <text>dTTP + H2O = dTMP + diphosphate + H(+)</text>
        <dbReference type="Rhea" id="RHEA:28534"/>
        <dbReference type="ChEBI" id="CHEBI:15377"/>
        <dbReference type="ChEBI" id="CHEBI:15378"/>
        <dbReference type="ChEBI" id="CHEBI:33019"/>
        <dbReference type="ChEBI" id="CHEBI:37568"/>
        <dbReference type="ChEBI" id="CHEBI:63528"/>
        <dbReference type="EC" id="3.6.1.9"/>
    </reaction>
</comment>
<dbReference type="GO" id="GO:0009117">
    <property type="term" value="P:nucleotide metabolic process"/>
    <property type="evidence" value="ECO:0007669"/>
    <property type="project" value="UniProtKB-KW"/>
</dbReference>
<comment type="catalytic activity">
    <reaction evidence="3">
        <text>UTP + H2O = UMP + diphosphate + H(+)</text>
        <dbReference type="Rhea" id="RHEA:29395"/>
        <dbReference type="ChEBI" id="CHEBI:15377"/>
        <dbReference type="ChEBI" id="CHEBI:15378"/>
        <dbReference type="ChEBI" id="CHEBI:33019"/>
        <dbReference type="ChEBI" id="CHEBI:46398"/>
        <dbReference type="ChEBI" id="CHEBI:57865"/>
        <dbReference type="EC" id="3.6.1.9"/>
    </reaction>
</comment>
<dbReference type="CDD" id="cd00555">
    <property type="entry name" value="Maf"/>
    <property type="match status" value="1"/>
</dbReference>
<accession>A0A7G9RZR7</accession>
<keyword evidence="2 3" id="KW-0378">Hydrolase</keyword>
<keyword evidence="3" id="KW-0546">Nucleotide metabolism</keyword>
<dbReference type="InterPro" id="IPR003697">
    <property type="entry name" value="Maf-like"/>
</dbReference>
<evidence type="ECO:0000256" key="1">
    <source>
        <dbReference type="ARBA" id="ARBA00001968"/>
    </source>
</evidence>
<gene>
    <name evidence="4" type="primary">maf</name>
    <name evidence="4" type="ORF">H9L01_01640</name>
</gene>
<dbReference type="Proteomes" id="UP000515928">
    <property type="component" value="Chromosome"/>
</dbReference>
<proteinExistence type="inferred from homology"/>
<dbReference type="Pfam" id="PF02545">
    <property type="entry name" value="Maf"/>
    <property type="match status" value="1"/>
</dbReference>
<keyword evidence="3" id="KW-0963">Cytoplasm</keyword>
<feature type="active site" description="Proton acceptor" evidence="3">
    <location>
        <position position="69"/>
    </location>
</feature>
<name>A0A7G9RZR7_9FIRM</name>
<keyword evidence="5" id="KW-1185">Reference proteome</keyword>
<dbReference type="Gene3D" id="3.90.950.10">
    <property type="match status" value="1"/>
</dbReference>